<proteinExistence type="inferred from homology"/>
<evidence type="ECO:0000256" key="2">
    <source>
        <dbReference type="ARBA" id="ARBA00022857"/>
    </source>
</evidence>
<dbReference type="InterPro" id="IPR036812">
    <property type="entry name" value="NAD(P)_OxRdtase_dom_sf"/>
</dbReference>
<dbReference type="InterPro" id="IPR020471">
    <property type="entry name" value="AKR"/>
</dbReference>
<comment type="catalytic activity">
    <reaction evidence="4">
        <text>hydroxyacetone + NADP(+) = methylglyoxal + NADPH + H(+)</text>
        <dbReference type="Rhea" id="RHEA:27986"/>
        <dbReference type="ChEBI" id="CHEBI:15378"/>
        <dbReference type="ChEBI" id="CHEBI:17158"/>
        <dbReference type="ChEBI" id="CHEBI:27957"/>
        <dbReference type="ChEBI" id="CHEBI:57783"/>
        <dbReference type="ChEBI" id="CHEBI:58349"/>
    </reaction>
</comment>
<dbReference type="PIRSF" id="PIRSF000097">
    <property type="entry name" value="AKR"/>
    <property type="match status" value="1"/>
</dbReference>
<gene>
    <name evidence="9" type="ORF">GCM10009090_03390</name>
</gene>
<evidence type="ECO:0000313" key="10">
    <source>
        <dbReference type="Proteomes" id="UP000623958"/>
    </source>
</evidence>
<evidence type="ECO:0000256" key="4">
    <source>
        <dbReference type="ARBA" id="ARBA00049445"/>
    </source>
</evidence>
<dbReference type="PROSITE" id="PS00798">
    <property type="entry name" value="ALDOKETO_REDUCTASE_1"/>
    <property type="match status" value="1"/>
</dbReference>
<dbReference type="InterPro" id="IPR018170">
    <property type="entry name" value="Aldo/ket_reductase_CS"/>
</dbReference>
<dbReference type="EMBL" id="BNBA01000002">
    <property type="protein sequence ID" value="GHH47240.1"/>
    <property type="molecule type" value="Genomic_DNA"/>
</dbReference>
<dbReference type="GO" id="GO:0016616">
    <property type="term" value="F:oxidoreductase activity, acting on the CH-OH group of donors, NAD or NADP as acceptor"/>
    <property type="evidence" value="ECO:0007669"/>
    <property type="project" value="UniProtKB-ARBA"/>
</dbReference>
<protein>
    <submittedName>
        <fullName evidence="9">Oxidoreductase</fullName>
    </submittedName>
</protein>
<dbReference type="Gene3D" id="3.20.20.100">
    <property type="entry name" value="NADP-dependent oxidoreductase domain"/>
    <property type="match status" value="1"/>
</dbReference>
<comment type="caution">
    <text evidence="9">The sequence shown here is derived from an EMBL/GenBank/DDBJ whole genome shotgun (WGS) entry which is preliminary data.</text>
</comment>
<dbReference type="PRINTS" id="PR00069">
    <property type="entry name" value="ALDKETRDTASE"/>
</dbReference>
<evidence type="ECO:0000256" key="5">
    <source>
        <dbReference type="PIRSR" id="PIRSR000097-1"/>
    </source>
</evidence>
<reference evidence="9" key="1">
    <citation type="journal article" date="2014" name="Int. J. Syst. Evol. Microbiol.">
        <title>Complete genome sequence of Corynebacterium casei LMG S-19264T (=DSM 44701T), isolated from a smear-ripened cheese.</title>
        <authorList>
            <consortium name="US DOE Joint Genome Institute (JGI-PGF)"/>
            <person name="Walter F."/>
            <person name="Albersmeier A."/>
            <person name="Kalinowski J."/>
            <person name="Ruckert C."/>
        </authorList>
    </citation>
    <scope>NUCLEOTIDE SEQUENCE</scope>
    <source>
        <strain evidence="9">JCM 13306</strain>
    </source>
</reference>
<dbReference type="AlphaFoldDB" id="A0A919F531"/>
<dbReference type="Proteomes" id="UP000623958">
    <property type="component" value="Unassembled WGS sequence"/>
</dbReference>
<evidence type="ECO:0000256" key="7">
    <source>
        <dbReference type="PIRSR" id="PIRSR000097-3"/>
    </source>
</evidence>
<dbReference type="Pfam" id="PF00248">
    <property type="entry name" value="Aldo_ket_red"/>
    <property type="match status" value="1"/>
</dbReference>
<dbReference type="FunFam" id="3.20.20.100:FF:000002">
    <property type="entry name" value="2,5-diketo-D-gluconic acid reductase A"/>
    <property type="match status" value="1"/>
</dbReference>
<accession>A0A919F531</accession>
<keyword evidence="10" id="KW-1185">Reference proteome</keyword>
<dbReference type="PROSITE" id="PS00062">
    <property type="entry name" value="ALDOKETO_REDUCTASE_2"/>
    <property type="match status" value="1"/>
</dbReference>
<dbReference type="PANTHER" id="PTHR43827">
    <property type="entry name" value="2,5-DIKETO-D-GLUCONIC ACID REDUCTASE"/>
    <property type="match status" value="1"/>
</dbReference>
<evidence type="ECO:0000313" key="9">
    <source>
        <dbReference type="EMBL" id="GHH47240.1"/>
    </source>
</evidence>
<keyword evidence="2" id="KW-0521">NADP</keyword>
<feature type="domain" description="NADP-dependent oxidoreductase" evidence="8">
    <location>
        <begin position="18"/>
        <end position="262"/>
    </location>
</feature>
<feature type="binding site" evidence="6">
    <location>
        <position position="109"/>
    </location>
    <ligand>
        <name>substrate</name>
    </ligand>
</feature>
<feature type="active site" description="Proton donor" evidence="5">
    <location>
        <position position="51"/>
    </location>
</feature>
<evidence type="ECO:0000256" key="1">
    <source>
        <dbReference type="ARBA" id="ARBA00007905"/>
    </source>
</evidence>
<dbReference type="PANTHER" id="PTHR43827:SF3">
    <property type="entry name" value="NADP-DEPENDENT OXIDOREDUCTASE DOMAIN-CONTAINING PROTEIN"/>
    <property type="match status" value="1"/>
</dbReference>
<reference evidence="9" key="2">
    <citation type="submission" date="2020-09" db="EMBL/GenBank/DDBJ databases">
        <authorList>
            <person name="Sun Q."/>
            <person name="Ohkuma M."/>
        </authorList>
    </citation>
    <scope>NUCLEOTIDE SEQUENCE</scope>
    <source>
        <strain evidence="9">JCM 13306</strain>
    </source>
</reference>
<feature type="site" description="Lowers pKa of active site Tyr" evidence="7">
    <location>
        <position position="76"/>
    </location>
</feature>
<sequence>MSTIPSVSLNDGRSIPQLGLGVWQTPAEETARVVGTAFELGYRHVDTAAIYRNEEGVGQAVAASGLPRGELFITTKLWNADQGYDRALKALDASLRKLALDYVDLYLIHWPCPADGKFVDTWKALVRAREDGKARSIGVSNFRPQDIDRIVEATGVVPAVNQIELHPLFQQKELRAYDAAHGIATESWSPLAQGGELLGDARLREIAGKHGKTPAQVILRWHVQLGLVVFPKSVTPSRIAENAAIFDFALDGSDLARIAELDVGRRLGPDPATLQAG</sequence>
<organism evidence="9 10">
    <name type="scientific">Xanthomonas boreopolis</name>
    <dbReference type="NCBI Taxonomy" id="86183"/>
    <lineage>
        <taxon>Bacteria</taxon>
        <taxon>Pseudomonadati</taxon>
        <taxon>Pseudomonadota</taxon>
        <taxon>Gammaproteobacteria</taxon>
        <taxon>Lysobacterales</taxon>
        <taxon>Lysobacteraceae</taxon>
        <taxon>Xanthomonas</taxon>
    </lineage>
</organism>
<evidence type="ECO:0000256" key="6">
    <source>
        <dbReference type="PIRSR" id="PIRSR000097-2"/>
    </source>
</evidence>
<comment type="similarity">
    <text evidence="1">Belongs to the aldo/keto reductase family.</text>
</comment>
<name>A0A919F531_9XANT</name>
<evidence type="ECO:0000256" key="3">
    <source>
        <dbReference type="ARBA" id="ARBA00023002"/>
    </source>
</evidence>
<dbReference type="InterPro" id="IPR023210">
    <property type="entry name" value="NADP_OxRdtase_dom"/>
</dbReference>
<dbReference type="RefSeq" id="WP_434026311.1">
    <property type="nucleotide sequence ID" value="NZ_BNBA01000002.1"/>
</dbReference>
<dbReference type="SUPFAM" id="SSF51430">
    <property type="entry name" value="NAD(P)-linked oxidoreductase"/>
    <property type="match status" value="1"/>
</dbReference>
<evidence type="ECO:0000259" key="8">
    <source>
        <dbReference type="Pfam" id="PF00248"/>
    </source>
</evidence>
<keyword evidence="3" id="KW-0560">Oxidoreductase</keyword>